<evidence type="ECO:0000256" key="6">
    <source>
        <dbReference type="SAM" id="Coils"/>
    </source>
</evidence>
<keyword evidence="3 8" id="KW-0732">Signal</keyword>
<dbReference type="Pfam" id="PF00746">
    <property type="entry name" value="Gram_pos_anchor"/>
    <property type="match status" value="1"/>
</dbReference>
<name>A0A0Z8JZ94_STRSU</name>
<evidence type="ECO:0000259" key="9">
    <source>
        <dbReference type="PROSITE" id="PS50847"/>
    </source>
</evidence>
<dbReference type="RefSeq" id="WP_044757604.1">
    <property type="nucleotide sequence ID" value="NZ_CEDN01000022.1"/>
</dbReference>
<dbReference type="InterPro" id="IPR032300">
    <property type="entry name" value="Antigen_C"/>
</dbReference>
<evidence type="ECO:0000256" key="2">
    <source>
        <dbReference type="ARBA" id="ARBA00022525"/>
    </source>
</evidence>
<keyword evidence="6" id="KW-0175">Coiled coil</keyword>
<feature type="domain" description="Gram-positive cocci surface proteins LPxTG" evidence="9">
    <location>
        <begin position="1187"/>
        <end position="1221"/>
    </location>
</feature>
<evidence type="ECO:0000256" key="4">
    <source>
        <dbReference type="ARBA" id="ARBA00023088"/>
    </source>
</evidence>
<evidence type="ECO:0000256" key="3">
    <source>
        <dbReference type="ARBA" id="ARBA00022729"/>
    </source>
</evidence>
<keyword evidence="2" id="KW-0964">Secreted</keyword>
<protein>
    <submittedName>
        <fullName evidence="10">Putative cell surface protein</fullName>
    </submittedName>
</protein>
<dbReference type="NCBIfam" id="TIGR03726">
    <property type="entry name" value="strep_RK_lipo"/>
    <property type="match status" value="1"/>
</dbReference>
<dbReference type="InterPro" id="IPR041324">
    <property type="entry name" value="AgI/II_N"/>
</dbReference>
<dbReference type="Pfam" id="PF08363">
    <property type="entry name" value="GbpC"/>
    <property type="match status" value="1"/>
</dbReference>
<dbReference type="InterPro" id="IPR021197">
    <property type="entry name" value="Cross-wall-target_lipo_motif"/>
</dbReference>
<dbReference type="EMBL" id="FIIF01000005">
    <property type="protein sequence ID" value="CYV62713.1"/>
    <property type="molecule type" value="Genomic_DNA"/>
</dbReference>
<feature type="coiled-coil region" evidence="6">
    <location>
        <begin position="228"/>
        <end position="306"/>
    </location>
</feature>
<evidence type="ECO:0000256" key="1">
    <source>
        <dbReference type="ARBA" id="ARBA00022512"/>
    </source>
</evidence>
<dbReference type="InterPro" id="IPR019931">
    <property type="entry name" value="LPXTG_anchor"/>
</dbReference>
<feature type="region of interest" description="Disordered" evidence="7">
    <location>
        <begin position="809"/>
        <end position="838"/>
    </location>
</feature>
<evidence type="ECO:0000313" key="10">
    <source>
        <dbReference type="EMBL" id="CYV62713.1"/>
    </source>
</evidence>
<proteinExistence type="inferred from homology"/>
<reference evidence="10 11" key="1">
    <citation type="submission" date="2016-02" db="EMBL/GenBank/DDBJ databases">
        <authorList>
            <consortium name="Pathogen Informatics"/>
        </authorList>
    </citation>
    <scope>NUCLEOTIDE SEQUENCE [LARGE SCALE GENOMIC DNA]</scope>
    <source>
        <strain evidence="10 11">LSS82</strain>
    </source>
</reference>
<gene>
    <name evidence="10" type="primary">ssp5_2</name>
    <name evidence="10" type="ORF">ERS132444_00865</name>
</gene>
<dbReference type="AlphaFoldDB" id="A0A0Z8JZ94"/>
<evidence type="ECO:0000256" key="8">
    <source>
        <dbReference type="SAM" id="SignalP"/>
    </source>
</evidence>
<organism evidence="10 11">
    <name type="scientific">Streptococcus suis</name>
    <dbReference type="NCBI Taxonomy" id="1307"/>
    <lineage>
        <taxon>Bacteria</taxon>
        <taxon>Bacillati</taxon>
        <taxon>Bacillota</taxon>
        <taxon>Bacilli</taxon>
        <taxon>Lactobacillales</taxon>
        <taxon>Streptococcaceae</taxon>
        <taxon>Streptococcus</taxon>
    </lineage>
</organism>
<feature type="signal peptide" evidence="8">
    <location>
        <begin position="1"/>
        <end position="39"/>
    </location>
</feature>
<dbReference type="Proteomes" id="UP000074825">
    <property type="component" value="Unassembled WGS sequence"/>
</dbReference>
<evidence type="ECO:0000256" key="7">
    <source>
        <dbReference type="SAM" id="MobiDB-lite"/>
    </source>
</evidence>
<dbReference type="SUPFAM" id="SSF74914">
    <property type="entry name" value="V-region of surface antigen I/II (SA I/II, PAC)"/>
    <property type="match status" value="1"/>
</dbReference>
<accession>A0A0Z8JZ94</accession>
<keyword evidence="4" id="KW-0572">Peptidoglycan-anchor</keyword>
<dbReference type="PROSITE" id="PS50847">
    <property type="entry name" value="GRAM_POS_ANCHORING"/>
    <property type="match status" value="1"/>
</dbReference>
<dbReference type="Gene3D" id="2.60.530.10">
    <property type="entry name" value="Major cell-surface adhesin PAc"/>
    <property type="match status" value="1"/>
</dbReference>
<dbReference type="Gene3D" id="2.60.40.740">
    <property type="match status" value="3"/>
</dbReference>
<keyword evidence="1" id="KW-0134">Cell wall</keyword>
<comment type="similarity">
    <text evidence="5">Belongs to the antigen I/II family.</text>
</comment>
<evidence type="ECO:0000256" key="5">
    <source>
        <dbReference type="ARBA" id="ARBA00024351"/>
    </source>
</evidence>
<feature type="chain" id="PRO_5007084338" evidence="8">
    <location>
        <begin position="40"/>
        <end position="1221"/>
    </location>
</feature>
<feature type="coiled-coil region" evidence="6">
    <location>
        <begin position="121"/>
        <end position="169"/>
    </location>
</feature>
<dbReference type="Pfam" id="PF17998">
    <property type="entry name" value="AgI_II_C2"/>
    <property type="match status" value="1"/>
</dbReference>
<dbReference type="NCBIfam" id="TIGR01167">
    <property type="entry name" value="LPXTG_anchor"/>
    <property type="match status" value="1"/>
</dbReference>
<dbReference type="InterPro" id="IPR013574">
    <property type="entry name" value="Glucan-bd_C/Surface_Ag-I/II_V"/>
</dbReference>
<evidence type="ECO:0000313" key="11">
    <source>
        <dbReference type="Proteomes" id="UP000074825"/>
    </source>
</evidence>
<dbReference type="NCBIfam" id="TIGR04228">
    <property type="entry name" value="isopep_sspB_C2"/>
    <property type="match status" value="1"/>
</dbReference>
<dbReference type="InterPro" id="IPR026345">
    <property type="entry name" value="Adh_isopep-form_adh_dom"/>
</dbReference>
<dbReference type="Pfam" id="PF16364">
    <property type="entry name" value="Antigen_C"/>
    <property type="match status" value="1"/>
</dbReference>
<dbReference type="Pfam" id="PF18652">
    <property type="entry name" value="Adhesin_P1_N"/>
    <property type="match status" value="1"/>
</dbReference>
<dbReference type="InterPro" id="IPR036234">
    <property type="entry name" value="SA_I/II_PAC_V_sf"/>
</dbReference>
<dbReference type="CDD" id="cd06503">
    <property type="entry name" value="ATP-synt_Fo_b"/>
    <property type="match status" value="1"/>
</dbReference>
<sequence>MYQKITTVNGHGFFRKSKAYGLVCGIALFGAMVTTSVSAEEIVTETTPAVEVVNPNPATNLETVQETPSAESLATQAEAGQKTGELTSPVTSTELDQIVTDAKEAGITVTEESKPAVYENLDQAQADLTKQTDVVKEATDKQEANTTAIKEATDKNAEIDRQNKAEAERVAEYNKTGQEAVDARNKAGQEAVDARNAQAVAKRESEAEAVEARNKAGQEAVDARNKSGQAMTDAINKAEQERADLENARLKAEYEAELAKIANVEAYNAEIRKRNAEAIAKAEADNARLKAEYEAKKAEMQAKTKENGYLSEVVAQSLIYKSEPNVTIGTIEGVTKFVNPEKRQEVSDANRNLVHTVSSYSEGDYVGTVDYSNGTTFLLNVGQTATVTYVGDFSASANGEKITKVVARYTAVASEKGASIVTVSKDPTETVIFGSDATQGFVGVGDELHIEKTFYTASGKVVATKENPIIFSISSMNSLGEDSYFEYVKDLSSNMRFVPITGSQVQDHDGKIYASTSIDTIAPYSGHDSIDSPARYYGSGALVAESGDTFGLTVGASKHQTGHWFAMNTNVAAPVLPPLPPYKQITPEQEKEVPTKPVEPTYVAPTLVTFTPEVFVPEKYNPEPFVPEVFTPETFDPITPKMIPRVEVPEKETYSVSVHPVIVKQTPANIKAVVNEDGVDVNGKLVPKGSTQTWVLTNSPLVAGREVVTSYTMPDPLPAGFEIDREATAIKNTAWTVNYDENGKTTLSATQATLDYLNANRNQDVVVPVAYFVGRPINDGGTYKNTFTTLIVTPKGEYKVVSNIPVIYTPGNDPETPRPPHTPGGENPTPDDNLIKPKKDVVDEKGNSINGQSVLPNTVLNYVAEQDFDQYKGIVASQNAIGKGFLYVDDYLDEAIDGTSLVVNSITAANGDDVRELFDMIHVLSKDSLDEKLQALIQDSGISPVGEFYLWVAKDPEAFYKAYVQQGLDITRNLSFKIKQDFVGTITNQTHQVDFGNGYYGNIVTNEVPQLVVHKDVLDKDGKSINNGTVQIGDLVTYKLEGWVIPAGRGYDIKEYRFVDLLQHSHDDYQSVVIEAKVDFTLPNGTVIKKGDDLSSYTETVYNAQTGKFETRFKEAFLAQITRDQAFGADGYITVKRIASGEVVNEYTLYVNGNPVISNKVVTNTPEPPKPETPKPQAPAKVEKAQLPNTGDAASYSLSLAGVVTLFASLVGLRKRKDENN</sequence>